<dbReference type="Pfam" id="PF02321">
    <property type="entry name" value="OEP"/>
    <property type="match status" value="1"/>
</dbReference>
<evidence type="ECO:0000256" key="5">
    <source>
        <dbReference type="ARBA" id="ARBA00022692"/>
    </source>
</evidence>
<proteinExistence type="inferred from homology"/>
<comment type="subcellular location">
    <subcellularLocation>
        <location evidence="1">Cell outer membrane</location>
    </subcellularLocation>
</comment>
<reference evidence="9 10" key="1">
    <citation type="submission" date="2016-03" db="EMBL/GenBank/DDBJ databases">
        <authorList>
            <person name="Ploux O."/>
        </authorList>
    </citation>
    <scope>NUCLEOTIDE SEQUENCE [LARGE SCALE GENOMIC DNA]</scope>
    <source>
        <strain evidence="9 10">LPB0076</strain>
    </source>
</reference>
<keyword evidence="10" id="KW-1185">Reference proteome</keyword>
<dbReference type="InterPro" id="IPR003423">
    <property type="entry name" value="OMP_efflux"/>
</dbReference>
<keyword evidence="4" id="KW-1134">Transmembrane beta strand</keyword>
<sequence>MQNIKKYLVICGLIWIGIPAKAQILTLDSIWKTIQNNNPQLQIHDAEIQSSNAAVRGAKTWMAPQLSTGFFMTPYNTQMWKANPMNPAMGAYMVGVTQMIPNSSRLKADANYLMAVASVEKENKKHTANQLYALAKTNYYQGLVLGKKIKIAKDNLLLLEYWIQSMEIRYQYTLGSLPTYYKAKSQVGALESVIIGLENSLSQKKILLHTLMATDIRTNFTIDTNYVFKDFNFLPADTVTLAQNRSDIQAIKKMKVINHLKTEIEKSKLLPEFGLKYDHMFAFGDGPQQFSLMGMITIPMPWSTKINKATIASIQIKNQSLEWQKQQILNETRGLLLGLKKEVTSLKKQYDIAQNKTIPALKKNYDTAMISWQNNTGALFAVLDAWESLNSAQTDSLDTLQAILSTQVEIEKQLETNNL</sequence>
<keyword evidence="6" id="KW-0472">Membrane</keyword>
<dbReference type="RefSeq" id="WP_066336050.1">
    <property type="nucleotide sequence ID" value="NZ_CP017688.1"/>
</dbReference>
<keyword evidence="7" id="KW-0998">Cell outer membrane</keyword>
<dbReference type="STRING" id="1763534.GCA_001831475_00218"/>
<dbReference type="GO" id="GO:0015288">
    <property type="term" value="F:porin activity"/>
    <property type="evidence" value="ECO:0007669"/>
    <property type="project" value="TreeGrafter"/>
</dbReference>
<organism evidence="9 10">
    <name type="scientific">Flavobacterium crassostreae</name>
    <dbReference type="NCBI Taxonomy" id="1763534"/>
    <lineage>
        <taxon>Bacteria</taxon>
        <taxon>Pseudomonadati</taxon>
        <taxon>Bacteroidota</taxon>
        <taxon>Flavobacteriia</taxon>
        <taxon>Flavobacteriales</taxon>
        <taxon>Flavobacteriaceae</taxon>
        <taxon>Flavobacterium</taxon>
    </lineage>
</organism>
<comment type="similarity">
    <text evidence="2">Belongs to the outer membrane factor (OMF) (TC 1.B.17) family.</text>
</comment>
<gene>
    <name evidence="9" type="ORF">LPBF_10410</name>
</gene>
<dbReference type="Proteomes" id="UP000093510">
    <property type="component" value="Unassembled WGS sequence"/>
</dbReference>
<comment type="caution">
    <text evidence="9">The sequence shown here is derived from an EMBL/GenBank/DDBJ whole genome shotgun (WGS) entry which is preliminary data.</text>
</comment>
<dbReference type="Gene3D" id="1.20.1600.10">
    <property type="entry name" value="Outer membrane efflux proteins (OEP)"/>
    <property type="match status" value="1"/>
</dbReference>
<name>A0A1B9DXI8_9FLAO</name>
<dbReference type="GO" id="GO:1990281">
    <property type="term" value="C:efflux pump complex"/>
    <property type="evidence" value="ECO:0007669"/>
    <property type="project" value="TreeGrafter"/>
</dbReference>
<evidence type="ECO:0000313" key="9">
    <source>
        <dbReference type="EMBL" id="OCB74402.1"/>
    </source>
</evidence>
<accession>A0A1B9DXI8</accession>
<evidence type="ECO:0000313" key="10">
    <source>
        <dbReference type="Proteomes" id="UP000093510"/>
    </source>
</evidence>
<dbReference type="SUPFAM" id="SSF56954">
    <property type="entry name" value="Outer membrane efflux proteins (OEP)"/>
    <property type="match status" value="1"/>
</dbReference>
<evidence type="ECO:0000256" key="1">
    <source>
        <dbReference type="ARBA" id="ARBA00004442"/>
    </source>
</evidence>
<keyword evidence="8" id="KW-0175">Coiled coil</keyword>
<dbReference type="GO" id="GO:0015562">
    <property type="term" value="F:efflux transmembrane transporter activity"/>
    <property type="evidence" value="ECO:0007669"/>
    <property type="project" value="InterPro"/>
</dbReference>
<dbReference type="InterPro" id="IPR051906">
    <property type="entry name" value="TolC-like"/>
</dbReference>
<dbReference type="PANTHER" id="PTHR30026:SF20">
    <property type="entry name" value="OUTER MEMBRANE PROTEIN TOLC"/>
    <property type="match status" value="1"/>
</dbReference>
<dbReference type="GO" id="GO:0009279">
    <property type="term" value="C:cell outer membrane"/>
    <property type="evidence" value="ECO:0007669"/>
    <property type="project" value="UniProtKB-SubCell"/>
</dbReference>
<evidence type="ECO:0000256" key="4">
    <source>
        <dbReference type="ARBA" id="ARBA00022452"/>
    </source>
</evidence>
<keyword evidence="5" id="KW-0812">Transmembrane</keyword>
<keyword evidence="3" id="KW-0813">Transport</keyword>
<evidence type="ECO:0000256" key="6">
    <source>
        <dbReference type="ARBA" id="ARBA00023136"/>
    </source>
</evidence>
<evidence type="ECO:0000256" key="3">
    <source>
        <dbReference type="ARBA" id="ARBA00022448"/>
    </source>
</evidence>
<feature type="coiled-coil region" evidence="8">
    <location>
        <begin position="311"/>
        <end position="356"/>
    </location>
</feature>
<evidence type="ECO:0000256" key="7">
    <source>
        <dbReference type="ARBA" id="ARBA00023237"/>
    </source>
</evidence>
<dbReference type="PANTHER" id="PTHR30026">
    <property type="entry name" value="OUTER MEMBRANE PROTEIN TOLC"/>
    <property type="match status" value="1"/>
</dbReference>
<evidence type="ECO:0000256" key="2">
    <source>
        <dbReference type="ARBA" id="ARBA00007613"/>
    </source>
</evidence>
<protein>
    <submittedName>
        <fullName evidence="9">Heavy metal resistance protein CzcC</fullName>
    </submittedName>
</protein>
<evidence type="ECO:0000256" key="8">
    <source>
        <dbReference type="SAM" id="Coils"/>
    </source>
</evidence>
<dbReference type="EMBL" id="LVEP01000038">
    <property type="protein sequence ID" value="OCB74402.1"/>
    <property type="molecule type" value="Genomic_DNA"/>
</dbReference>
<dbReference type="AlphaFoldDB" id="A0A1B9DXI8"/>
<dbReference type="OrthoDB" id="920360at2"/>